<feature type="signal peptide" evidence="9">
    <location>
        <begin position="1"/>
        <end position="32"/>
    </location>
</feature>
<evidence type="ECO:0000313" key="11">
    <source>
        <dbReference type="EMBL" id="RGQ35131.1"/>
    </source>
</evidence>
<comment type="catalytic activity">
    <reaction evidence="1">
        <text>Endohydrolysis of (1-&gt;4)-beta-D-glucosidic linkages in cellulose, lichenin and cereal beta-D-glucans.</text>
        <dbReference type="EC" id="3.2.1.4"/>
    </reaction>
</comment>
<dbReference type="InterPro" id="IPR017853">
    <property type="entry name" value="GH"/>
</dbReference>
<dbReference type="PROSITE" id="PS51257">
    <property type="entry name" value="PROKAR_LIPOPROTEIN"/>
    <property type="match status" value="1"/>
</dbReference>
<evidence type="ECO:0000256" key="9">
    <source>
        <dbReference type="SAM" id="SignalP"/>
    </source>
</evidence>
<reference evidence="11 12" key="1">
    <citation type="submission" date="2018-08" db="EMBL/GenBank/DDBJ databases">
        <title>A genome reference for cultivated species of the human gut microbiota.</title>
        <authorList>
            <person name="Zou Y."/>
            <person name="Xue W."/>
            <person name="Luo G."/>
        </authorList>
    </citation>
    <scope>NUCLEOTIDE SEQUENCE [LARGE SCALE GENOMIC DNA]</scope>
    <source>
        <strain evidence="11 12">AF28-26</strain>
    </source>
</reference>
<sequence>MKYNLRWRRLFLTISSFLILGLAAGCSQPAVIGPDSQTQEGNGVKSHGALRVDGASLYDENGNPVVLRGMSSHGISWYPRYLNGRAMKTLKEYGANLFRIAAYTEPPGAYLDNPGRTLDYLYMGAESALAEDLYVILDWHILNDSDPNEHIEEAKDFFDQLSAHYAGEPGILYEICNEPNGDVTWEQISAYAEEVIPVIRKNAPDAVILVGTPNYCSHLDGPLSNPLPFENIMYSYHRYVDISVEKAGWAGPFQKYTEHGLPVFVTEWGVSAGEQAYFEDEEESQPADAEVYPETAEPFLDAMDRYQISWAGWALCNKAEWHSAIRPDCTKYSGWDEDDLTVSGKLMFSRFLPEVDGQ</sequence>
<comment type="caution">
    <text evidence="11">The sequence shown here is derived from an EMBL/GenBank/DDBJ whole genome shotgun (WGS) entry which is preliminary data.</text>
</comment>
<evidence type="ECO:0000256" key="5">
    <source>
        <dbReference type="ARBA" id="ARBA00023277"/>
    </source>
</evidence>
<evidence type="ECO:0000256" key="2">
    <source>
        <dbReference type="ARBA" id="ARBA00012601"/>
    </source>
</evidence>
<protein>
    <recommendedName>
        <fullName evidence="2">cellulase</fullName>
        <ecNumber evidence="2">3.2.1.4</ecNumber>
    </recommendedName>
</protein>
<comment type="similarity">
    <text evidence="8">Belongs to the glycosyl hydrolase 5 (cellulase A) family.</text>
</comment>
<keyword evidence="9" id="KW-0732">Signal</keyword>
<evidence type="ECO:0000313" key="12">
    <source>
        <dbReference type="Proteomes" id="UP000284751"/>
    </source>
</evidence>
<dbReference type="InterPro" id="IPR018087">
    <property type="entry name" value="Glyco_hydro_5_CS"/>
</dbReference>
<keyword evidence="3 8" id="KW-0378">Hydrolase</keyword>
<dbReference type="PANTHER" id="PTHR34142:SF1">
    <property type="entry name" value="GLYCOSIDE HYDROLASE FAMILY 5 DOMAIN-CONTAINING PROTEIN"/>
    <property type="match status" value="1"/>
</dbReference>
<keyword evidence="4" id="KW-0136">Cellulose degradation</keyword>
<organism evidence="11 12">
    <name type="scientific">[Clostridium] leptum</name>
    <dbReference type="NCBI Taxonomy" id="1535"/>
    <lineage>
        <taxon>Bacteria</taxon>
        <taxon>Bacillati</taxon>
        <taxon>Bacillota</taxon>
        <taxon>Clostridia</taxon>
        <taxon>Eubacteriales</taxon>
        <taxon>Oscillospiraceae</taxon>
        <taxon>Oscillospiraceae incertae sedis</taxon>
    </lineage>
</organism>
<evidence type="ECO:0000256" key="4">
    <source>
        <dbReference type="ARBA" id="ARBA00023001"/>
    </source>
</evidence>
<dbReference type="PROSITE" id="PS00659">
    <property type="entry name" value="GLYCOSYL_HYDROL_F5"/>
    <property type="match status" value="1"/>
</dbReference>
<accession>A0A412AUJ3</accession>
<dbReference type="Gene3D" id="3.20.20.80">
    <property type="entry name" value="Glycosidases"/>
    <property type="match status" value="1"/>
</dbReference>
<evidence type="ECO:0000256" key="7">
    <source>
        <dbReference type="ARBA" id="ARBA00023326"/>
    </source>
</evidence>
<dbReference type="EMBL" id="QRTC01000072">
    <property type="protein sequence ID" value="RGQ35131.1"/>
    <property type="molecule type" value="Genomic_DNA"/>
</dbReference>
<evidence type="ECO:0000256" key="8">
    <source>
        <dbReference type="RuleBase" id="RU361153"/>
    </source>
</evidence>
<dbReference type="GO" id="GO:0008810">
    <property type="term" value="F:cellulase activity"/>
    <property type="evidence" value="ECO:0007669"/>
    <property type="project" value="UniProtKB-EC"/>
</dbReference>
<keyword evidence="7" id="KW-0624">Polysaccharide degradation</keyword>
<keyword evidence="5" id="KW-0119">Carbohydrate metabolism</keyword>
<evidence type="ECO:0000256" key="1">
    <source>
        <dbReference type="ARBA" id="ARBA00000966"/>
    </source>
</evidence>
<proteinExistence type="inferred from homology"/>
<feature type="chain" id="PRO_5039597614" description="cellulase" evidence="9">
    <location>
        <begin position="33"/>
        <end position="358"/>
    </location>
</feature>
<dbReference type="Pfam" id="PF00150">
    <property type="entry name" value="Cellulase"/>
    <property type="match status" value="1"/>
</dbReference>
<dbReference type="PANTHER" id="PTHR34142">
    <property type="entry name" value="ENDO-BETA-1,4-GLUCANASE A"/>
    <property type="match status" value="1"/>
</dbReference>
<name>A0A412AUJ3_9FIRM</name>
<evidence type="ECO:0000256" key="3">
    <source>
        <dbReference type="ARBA" id="ARBA00022801"/>
    </source>
</evidence>
<dbReference type="AlphaFoldDB" id="A0A412AUJ3"/>
<dbReference type="Proteomes" id="UP000284751">
    <property type="component" value="Unassembled WGS sequence"/>
</dbReference>
<evidence type="ECO:0000256" key="6">
    <source>
        <dbReference type="ARBA" id="ARBA00023295"/>
    </source>
</evidence>
<keyword evidence="6 8" id="KW-0326">Glycosidase</keyword>
<dbReference type="EC" id="3.2.1.4" evidence="2"/>
<gene>
    <name evidence="11" type="ORF">DWY99_13050</name>
</gene>
<feature type="domain" description="Glycoside hydrolase family 5" evidence="10">
    <location>
        <begin position="59"/>
        <end position="318"/>
    </location>
</feature>
<dbReference type="InterPro" id="IPR001547">
    <property type="entry name" value="Glyco_hydro_5"/>
</dbReference>
<dbReference type="SUPFAM" id="SSF51445">
    <property type="entry name" value="(Trans)glycosidases"/>
    <property type="match status" value="1"/>
</dbReference>
<dbReference type="GO" id="GO:0030245">
    <property type="term" value="P:cellulose catabolic process"/>
    <property type="evidence" value="ECO:0007669"/>
    <property type="project" value="UniProtKB-KW"/>
</dbReference>
<evidence type="ECO:0000259" key="10">
    <source>
        <dbReference type="Pfam" id="PF00150"/>
    </source>
</evidence>